<organism evidence="5">
    <name type="scientific">Zea mays</name>
    <name type="common">Maize</name>
    <dbReference type="NCBI Taxonomy" id="4577"/>
    <lineage>
        <taxon>Eukaryota</taxon>
        <taxon>Viridiplantae</taxon>
        <taxon>Streptophyta</taxon>
        <taxon>Embryophyta</taxon>
        <taxon>Tracheophyta</taxon>
        <taxon>Spermatophyta</taxon>
        <taxon>Magnoliopsida</taxon>
        <taxon>Liliopsida</taxon>
        <taxon>Poales</taxon>
        <taxon>Poaceae</taxon>
        <taxon>PACMAD clade</taxon>
        <taxon>Panicoideae</taxon>
        <taxon>Andropogonodae</taxon>
        <taxon>Andropogoneae</taxon>
        <taxon>Tripsacinae</taxon>
        <taxon>Zea</taxon>
    </lineage>
</organism>
<comment type="similarity">
    <text evidence="1">Belongs to the folylpolyglutamate synthase family.</text>
</comment>
<keyword evidence="3" id="KW-0547">Nucleotide-binding</keyword>
<dbReference type="EMBL" id="CM000786">
    <property type="protein sequence ID" value="AQK41618.1"/>
    <property type="molecule type" value="Genomic_DNA"/>
</dbReference>
<sequence>MPAYFRFLALLAFKIFSAEQVDVAILEVGLGGKFDATNVVKAPVVCGISSLGYDHMEILGDQILFLVINLVSINGLLVLVNVLLSRNTKLLFAPNRLKWKCLTHCLIRGEAEGGLIRSRKRKADQVIISRDDVSESQFNQVLIIGLQQIIGGD</sequence>
<dbReference type="UniPathway" id="UPA00850"/>
<evidence type="ECO:0000256" key="4">
    <source>
        <dbReference type="ARBA" id="ARBA00022840"/>
    </source>
</evidence>
<evidence type="ECO:0000256" key="1">
    <source>
        <dbReference type="ARBA" id="ARBA00008276"/>
    </source>
</evidence>
<protein>
    <submittedName>
        <fullName evidence="5">Ras-related protein RABH1b</fullName>
    </submittedName>
</protein>
<dbReference type="GO" id="GO:0005524">
    <property type="term" value="F:ATP binding"/>
    <property type="evidence" value="ECO:0007669"/>
    <property type="project" value="UniProtKB-KW"/>
</dbReference>
<evidence type="ECO:0000256" key="2">
    <source>
        <dbReference type="ARBA" id="ARBA00022598"/>
    </source>
</evidence>
<name>A0A1D6J0I3_MAIZE</name>
<evidence type="ECO:0000256" key="3">
    <source>
        <dbReference type="ARBA" id="ARBA00022741"/>
    </source>
</evidence>
<accession>A0A1D6J0I3</accession>
<keyword evidence="2" id="KW-0436">Ligase</keyword>
<dbReference type="PROSITE" id="PS01012">
    <property type="entry name" value="FOLYLPOLYGLU_SYNT_2"/>
    <property type="match status" value="1"/>
</dbReference>
<dbReference type="Gene3D" id="3.40.1190.10">
    <property type="entry name" value="Mur-like, catalytic domain"/>
    <property type="match status" value="1"/>
</dbReference>
<gene>
    <name evidence="5" type="ORF">ZEAMMB73_Zm00001d024612</name>
</gene>
<dbReference type="GO" id="GO:0004326">
    <property type="term" value="F:tetrahydrofolylpolyglutamate synthase activity"/>
    <property type="evidence" value="ECO:0007669"/>
    <property type="project" value="InterPro"/>
</dbReference>
<dbReference type="PANTHER" id="PTHR11136">
    <property type="entry name" value="FOLYLPOLYGLUTAMATE SYNTHASE-RELATED"/>
    <property type="match status" value="1"/>
</dbReference>
<dbReference type="SUPFAM" id="SSF53623">
    <property type="entry name" value="MurD-like peptide ligases, catalytic domain"/>
    <property type="match status" value="1"/>
</dbReference>
<dbReference type="ExpressionAtlas" id="A0A1D6J0I3">
    <property type="expression patterns" value="baseline and differential"/>
</dbReference>
<dbReference type="InterPro" id="IPR036565">
    <property type="entry name" value="Mur-like_cat_sf"/>
</dbReference>
<dbReference type="InterPro" id="IPR001645">
    <property type="entry name" value="Folylpolyglutamate_synth"/>
</dbReference>
<dbReference type="AlphaFoldDB" id="A0A1D6J0I3"/>
<dbReference type="InterPro" id="IPR018109">
    <property type="entry name" value="Folylpolyglutamate_synth_CS"/>
</dbReference>
<keyword evidence="4" id="KW-0067">ATP-binding</keyword>
<dbReference type="PANTHER" id="PTHR11136:SF16">
    <property type="entry name" value="FOLYLPOLYGLUTAMATE SYNTHASE"/>
    <property type="match status" value="1"/>
</dbReference>
<proteinExistence type="inferred from homology"/>
<evidence type="ECO:0000313" key="5">
    <source>
        <dbReference type="EMBL" id="AQK41618.1"/>
    </source>
</evidence>
<reference evidence="5" key="1">
    <citation type="submission" date="2015-12" db="EMBL/GenBank/DDBJ databases">
        <title>Update maize B73 reference genome by single molecule sequencing technologies.</title>
        <authorList>
            <consortium name="Maize Genome Sequencing Project"/>
            <person name="Ware D."/>
        </authorList>
    </citation>
    <scope>NUCLEOTIDE SEQUENCE</scope>
    <source>
        <tissue evidence="5">Seedling</tissue>
    </source>
</reference>